<dbReference type="InterPro" id="IPR029062">
    <property type="entry name" value="Class_I_gatase-like"/>
</dbReference>
<gene>
    <name evidence="1" type="ORF">ODE01S_14550</name>
</gene>
<protein>
    <submittedName>
        <fullName evidence="1">Gamma-glutamyl-gamma-aminobutyrate hydrolase</fullName>
    </submittedName>
</protein>
<sequence>MPYDTPPLYPVPMPLIGVTSQTGRTGRVNVTPLWGVREPYRAALEAQGASVVVLPPQPGPRLEAVLARLDGLLLPGGADLDPRHFGEDPHPRLGPVDPARDELEIFAARWAAEHDLPTLGVCRGAQVGAVALGGRLYQDLESAGFTRIGHDQTAPAPALWHTVELEEDRWLAPLFGRRFRTNSYHHQAIRDPGPFRVLARAADGVVEAADLPDHPFFLLIQWHPELLPDHWGLFGLLTEAAAGRRASAAD</sequence>
<dbReference type="GO" id="GO:0005829">
    <property type="term" value="C:cytosol"/>
    <property type="evidence" value="ECO:0007669"/>
    <property type="project" value="TreeGrafter"/>
</dbReference>
<proteinExistence type="predicted"/>
<dbReference type="Gene3D" id="3.40.50.880">
    <property type="match status" value="1"/>
</dbReference>
<comment type="caution">
    <text evidence="1">The sequence shown here is derived from an EMBL/GenBank/DDBJ whole genome shotgun (WGS) entry which is preliminary data.</text>
</comment>
<dbReference type="PANTHER" id="PTHR43235:SF1">
    <property type="entry name" value="GLUTAMINE AMIDOTRANSFERASE PB2B2.05-RELATED"/>
    <property type="match status" value="1"/>
</dbReference>
<dbReference type="PANTHER" id="PTHR43235">
    <property type="entry name" value="GLUTAMINE AMIDOTRANSFERASE PB2B2.05-RELATED"/>
    <property type="match status" value="1"/>
</dbReference>
<accession>A0A511RK33</accession>
<evidence type="ECO:0000313" key="1">
    <source>
        <dbReference type="EMBL" id="GEM90021.1"/>
    </source>
</evidence>
<dbReference type="GO" id="GO:0006598">
    <property type="term" value="P:polyamine catabolic process"/>
    <property type="evidence" value="ECO:0007669"/>
    <property type="project" value="TreeGrafter"/>
</dbReference>
<dbReference type="GO" id="GO:0033969">
    <property type="term" value="F:gamma-glutamyl-gamma-aminobutyrate hydrolase activity"/>
    <property type="evidence" value="ECO:0007669"/>
    <property type="project" value="TreeGrafter"/>
</dbReference>
<dbReference type="Proteomes" id="UP000321827">
    <property type="component" value="Unassembled WGS sequence"/>
</dbReference>
<dbReference type="EMBL" id="BJXN01000009">
    <property type="protein sequence ID" value="GEM90021.1"/>
    <property type="molecule type" value="Genomic_DNA"/>
</dbReference>
<dbReference type="InterPro" id="IPR011697">
    <property type="entry name" value="Peptidase_C26"/>
</dbReference>
<dbReference type="InterPro" id="IPR044668">
    <property type="entry name" value="PuuD-like"/>
</dbReference>
<name>A0A511RK33_9DEIN</name>
<dbReference type="Pfam" id="PF07722">
    <property type="entry name" value="Peptidase_C26"/>
    <property type="match status" value="1"/>
</dbReference>
<reference evidence="1 2" key="1">
    <citation type="submission" date="2019-07" db="EMBL/GenBank/DDBJ databases">
        <title>Whole genome shotgun sequence of Oceanithermus desulfurans NBRC 100063.</title>
        <authorList>
            <person name="Hosoyama A."/>
            <person name="Uohara A."/>
            <person name="Ohji S."/>
            <person name="Ichikawa N."/>
        </authorList>
    </citation>
    <scope>NUCLEOTIDE SEQUENCE [LARGE SCALE GENOMIC DNA]</scope>
    <source>
        <strain evidence="1 2">NBRC 100063</strain>
    </source>
</reference>
<dbReference type="PROSITE" id="PS51273">
    <property type="entry name" value="GATASE_TYPE_1"/>
    <property type="match status" value="1"/>
</dbReference>
<evidence type="ECO:0000313" key="2">
    <source>
        <dbReference type="Proteomes" id="UP000321827"/>
    </source>
</evidence>
<keyword evidence="1" id="KW-0378">Hydrolase</keyword>
<dbReference type="AlphaFoldDB" id="A0A511RK33"/>
<dbReference type="CDD" id="cd01745">
    <property type="entry name" value="GATase1_2"/>
    <property type="match status" value="1"/>
</dbReference>
<organism evidence="1 2">
    <name type="scientific">Oceanithermus desulfurans NBRC 100063</name>
    <dbReference type="NCBI Taxonomy" id="1227550"/>
    <lineage>
        <taxon>Bacteria</taxon>
        <taxon>Thermotogati</taxon>
        <taxon>Deinococcota</taxon>
        <taxon>Deinococci</taxon>
        <taxon>Thermales</taxon>
        <taxon>Thermaceae</taxon>
        <taxon>Oceanithermus</taxon>
    </lineage>
</organism>
<dbReference type="SUPFAM" id="SSF52317">
    <property type="entry name" value="Class I glutamine amidotransferase-like"/>
    <property type="match status" value="1"/>
</dbReference>